<dbReference type="HOGENOM" id="CLU_3427469_0_0_6"/>
<dbReference type="EMBL" id="ASUG01000076">
    <property type="protein sequence ID" value="EOW88018.1"/>
    <property type="molecule type" value="Genomic_DNA"/>
</dbReference>
<accession>S1NQP3</accession>
<name>S1NQP3_ECOLX</name>
<evidence type="ECO:0000313" key="3">
    <source>
        <dbReference type="Proteomes" id="UP000014179"/>
    </source>
</evidence>
<gene>
    <name evidence="2" type="ORF">A13A_05377</name>
</gene>
<feature type="region of interest" description="Disordered" evidence="1">
    <location>
        <begin position="1"/>
        <end position="21"/>
    </location>
</feature>
<reference evidence="2 3" key="1">
    <citation type="submission" date="2013-01" db="EMBL/GenBank/DDBJ databases">
        <title>The Genome Sequence of Escherichia coli KTE182.</title>
        <authorList>
            <consortium name="The Broad Institute Genome Sequencing Platform"/>
            <consortium name="The Broad Institute Genome Sequencing Center for Infectious Disease"/>
            <person name="Feldgarden M."/>
            <person name="Nielsen K.L."/>
            <person name="Frimodt-Moller N."/>
            <person name="Andersen P.S."/>
            <person name="Walker B."/>
            <person name="Young S.K."/>
            <person name="Zeng Q."/>
            <person name="Gargeya S."/>
            <person name="Fitzgerald M."/>
            <person name="Haas B."/>
            <person name="Abouelleil A."/>
            <person name="Alvarado L."/>
            <person name="Arachchi H.M."/>
            <person name="Berlin A.M."/>
            <person name="Chapman S.B."/>
            <person name="Dewar J."/>
            <person name="Goldberg J."/>
            <person name="Griggs A."/>
            <person name="Gujja S."/>
            <person name="Hansen M."/>
            <person name="Howarth C."/>
            <person name="Imamovic A."/>
            <person name="Larimer J."/>
            <person name="McCowan C."/>
            <person name="Murphy C."/>
            <person name="Neiman D."/>
            <person name="Pearson M."/>
            <person name="Priest M."/>
            <person name="Roberts A."/>
            <person name="Saif S."/>
            <person name="Shea T."/>
            <person name="Sisk P."/>
            <person name="Sykes S."/>
            <person name="Wortman J."/>
            <person name="Nusbaum C."/>
            <person name="Birren B."/>
        </authorList>
    </citation>
    <scope>NUCLEOTIDE SEQUENCE [LARGE SCALE GENOMIC DNA]</scope>
    <source>
        <strain evidence="2 3">KTE182</strain>
    </source>
</reference>
<sequence>MSECNQGGQRRAKTLSGESNR</sequence>
<protein>
    <submittedName>
        <fullName evidence="2">Uncharacterized protein</fullName>
    </submittedName>
</protein>
<proteinExistence type="predicted"/>
<evidence type="ECO:0000313" key="2">
    <source>
        <dbReference type="EMBL" id="EOW88018.1"/>
    </source>
</evidence>
<comment type="caution">
    <text evidence="2">The sequence shown here is derived from an EMBL/GenBank/DDBJ whole genome shotgun (WGS) entry which is preliminary data.</text>
</comment>
<dbReference type="Proteomes" id="UP000014179">
    <property type="component" value="Unassembled WGS sequence"/>
</dbReference>
<evidence type="ECO:0000256" key="1">
    <source>
        <dbReference type="SAM" id="MobiDB-lite"/>
    </source>
</evidence>
<organism evidence="2 3">
    <name type="scientific">Escherichia coli KTE182</name>
    <dbReference type="NCBI Taxonomy" id="1181728"/>
    <lineage>
        <taxon>Bacteria</taxon>
        <taxon>Pseudomonadati</taxon>
        <taxon>Pseudomonadota</taxon>
        <taxon>Gammaproteobacteria</taxon>
        <taxon>Enterobacterales</taxon>
        <taxon>Enterobacteriaceae</taxon>
        <taxon>Escherichia</taxon>
    </lineage>
</organism>
<dbReference type="AlphaFoldDB" id="S1NQP3"/>
<feature type="non-terminal residue" evidence="2">
    <location>
        <position position="21"/>
    </location>
</feature>